<dbReference type="InterPro" id="IPR027385">
    <property type="entry name" value="Beta-barrel_OMP"/>
</dbReference>
<comment type="similarity">
    <text evidence="4">Belongs to the Omp25/RopB family.</text>
</comment>
<dbReference type="Gene3D" id="2.40.160.20">
    <property type="match status" value="1"/>
</dbReference>
<feature type="domain" description="Outer membrane protein beta-barrel" evidence="6">
    <location>
        <begin position="8"/>
        <end position="230"/>
    </location>
</feature>
<evidence type="ECO:0000259" key="6">
    <source>
        <dbReference type="Pfam" id="PF13505"/>
    </source>
</evidence>
<dbReference type="EMBL" id="WTYO01000001">
    <property type="protein sequence ID" value="MXO67459.1"/>
    <property type="molecule type" value="Genomic_DNA"/>
</dbReference>
<dbReference type="SUPFAM" id="SSF56925">
    <property type="entry name" value="OMPA-like"/>
    <property type="match status" value="1"/>
</dbReference>
<proteinExistence type="inferred from homology"/>
<evidence type="ECO:0000313" key="7">
    <source>
        <dbReference type="EMBL" id="MXO67459.1"/>
    </source>
</evidence>
<dbReference type="InterPro" id="IPR011250">
    <property type="entry name" value="OMP/PagP_B-barrel"/>
</dbReference>
<dbReference type="Proteomes" id="UP000444401">
    <property type="component" value="Unassembled WGS sequence"/>
</dbReference>
<evidence type="ECO:0000256" key="5">
    <source>
        <dbReference type="SAM" id="SignalP"/>
    </source>
</evidence>
<dbReference type="Pfam" id="PF13505">
    <property type="entry name" value="OMP_b-brl"/>
    <property type="match status" value="1"/>
</dbReference>
<name>A0ABW9URF3_9SPHN</name>
<keyword evidence="3" id="KW-0472">Membrane</keyword>
<protein>
    <submittedName>
        <fullName evidence="7">Outer membrane beta-barrel protein</fullName>
    </submittedName>
</protein>
<comment type="subcellular location">
    <subcellularLocation>
        <location evidence="1">Membrane</location>
    </subcellularLocation>
</comment>
<accession>A0ABW9URF3</accession>
<dbReference type="PANTHER" id="PTHR34001:SF3">
    <property type="entry name" value="BLL7405 PROTEIN"/>
    <property type="match status" value="1"/>
</dbReference>
<gene>
    <name evidence="7" type="ORF">GRI72_01255</name>
</gene>
<keyword evidence="8" id="KW-1185">Reference proteome</keyword>
<feature type="chain" id="PRO_5047504278" evidence="5">
    <location>
        <begin position="22"/>
        <end position="230"/>
    </location>
</feature>
<evidence type="ECO:0000256" key="2">
    <source>
        <dbReference type="ARBA" id="ARBA00022729"/>
    </source>
</evidence>
<evidence type="ECO:0000256" key="3">
    <source>
        <dbReference type="ARBA" id="ARBA00023136"/>
    </source>
</evidence>
<evidence type="ECO:0000256" key="4">
    <source>
        <dbReference type="ARBA" id="ARBA00038306"/>
    </source>
</evidence>
<dbReference type="InterPro" id="IPR051692">
    <property type="entry name" value="OMP-like"/>
</dbReference>
<feature type="signal peptide" evidence="5">
    <location>
        <begin position="1"/>
        <end position="21"/>
    </location>
</feature>
<keyword evidence="2 5" id="KW-0732">Signal</keyword>
<evidence type="ECO:0000256" key="1">
    <source>
        <dbReference type="ARBA" id="ARBA00004370"/>
    </source>
</evidence>
<organism evidence="7 8">
    <name type="scientific">Pelagerythrobacter marinus</name>
    <dbReference type="NCBI Taxonomy" id="538382"/>
    <lineage>
        <taxon>Bacteria</taxon>
        <taxon>Pseudomonadati</taxon>
        <taxon>Pseudomonadota</taxon>
        <taxon>Alphaproteobacteria</taxon>
        <taxon>Sphingomonadales</taxon>
        <taxon>Erythrobacteraceae</taxon>
        <taxon>Pelagerythrobacter</taxon>
    </lineage>
</organism>
<comment type="caution">
    <text evidence="7">The sequence shown here is derived from an EMBL/GenBank/DDBJ whole genome shotgun (WGS) entry which is preliminary data.</text>
</comment>
<dbReference type="RefSeq" id="WP_160732114.1">
    <property type="nucleotide sequence ID" value="NZ_WTYO01000001.1"/>
</dbReference>
<evidence type="ECO:0000313" key="8">
    <source>
        <dbReference type="Proteomes" id="UP000444401"/>
    </source>
</evidence>
<sequence length="230" mass="24688">MKVIVLIGAAGLTLASTSVQAQDLSGFRVEGRIGWETGSVDMIAPNPDEDEDEEGDEFVLASADDDRPSFGGEIGYDAQLGRSFLVGAYGGIDFSDNAMCSEVFEDDLACGELDRTFTLGLRAGVPIGKSALIYAKGGYSNGKFKASYDADVTDNEEDEPGEVLRFSDTRDGYHAGAGFELGISSGVYAKLEYTYTDFGDGTYVLDEDEELALDMDTDRHQVLLGLGVRF</sequence>
<dbReference type="PANTHER" id="PTHR34001">
    <property type="entry name" value="BLL7405 PROTEIN"/>
    <property type="match status" value="1"/>
</dbReference>
<reference evidence="7 8" key="1">
    <citation type="submission" date="2019-12" db="EMBL/GenBank/DDBJ databases">
        <title>Genomic-based taxomic classification of the family Erythrobacteraceae.</title>
        <authorList>
            <person name="Xu L."/>
        </authorList>
    </citation>
    <scope>NUCLEOTIDE SEQUENCE [LARGE SCALE GENOMIC DNA]</scope>
    <source>
        <strain evidence="7 8">H32</strain>
    </source>
</reference>